<reference evidence="7 8" key="1">
    <citation type="submission" date="2018-03" db="EMBL/GenBank/DDBJ databases">
        <title>Draft Genome Sequences of the Obligatory Marine Myxobacteria Enhygromyxa salina SWB007.</title>
        <authorList>
            <person name="Poehlein A."/>
            <person name="Moghaddam J.A."/>
            <person name="Harms H."/>
            <person name="Alanjari M."/>
            <person name="Koenig G.M."/>
            <person name="Daniel R."/>
            <person name="Schaeberle T.F."/>
        </authorList>
    </citation>
    <scope>NUCLEOTIDE SEQUENCE [LARGE SCALE GENOMIC DNA]</scope>
    <source>
        <strain evidence="7 8">SWB007</strain>
    </source>
</reference>
<keyword evidence="5" id="KW-0804">Transcription</keyword>
<dbReference type="RefSeq" id="WP_106089712.1">
    <property type="nucleotide sequence ID" value="NZ_PVNL01000051.1"/>
</dbReference>
<dbReference type="PROSITE" id="PS50045">
    <property type="entry name" value="SIGMA54_INTERACT_4"/>
    <property type="match status" value="1"/>
</dbReference>
<keyword evidence="4" id="KW-0238">DNA-binding</keyword>
<dbReference type="InterPro" id="IPR003018">
    <property type="entry name" value="GAF"/>
</dbReference>
<evidence type="ECO:0000313" key="8">
    <source>
        <dbReference type="Proteomes" id="UP000238823"/>
    </source>
</evidence>
<dbReference type="InterPro" id="IPR025662">
    <property type="entry name" value="Sigma_54_int_dom_ATP-bd_1"/>
</dbReference>
<protein>
    <submittedName>
        <fullName evidence="7">Nitrogen fixation protein VnfA</fullName>
    </submittedName>
</protein>
<dbReference type="SUPFAM" id="SSF52540">
    <property type="entry name" value="P-loop containing nucleoside triphosphate hydrolases"/>
    <property type="match status" value="1"/>
</dbReference>
<accession>A0A2S9YRI7</accession>
<dbReference type="InterPro" id="IPR003593">
    <property type="entry name" value="AAA+_ATPase"/>
</dbReference>
<feature type="domain" description="Sigma-54 factor interaction" evidence="6">
    <location>
        <begin position="224"/>
        <end position="454"/>
    </location>
</feature>
<dbReference type="InterPro" id="IPR002078">
    <property type="entry name" value="Sigma_54_int"/>
</dbReference>
<dbReference type="Pfam" id="PF01590">
    <property type="entry name" value="GAF"/>
    <property type="match status" value="1"/>
</dbReference>
<dbReference type="AlphaFoldDB" id="A0A2S9YRI7"/>
<organism evidence="7 8">
    <name type="scientific">Enhygromyxa salina</name>
    <dbReference type="NCBI Taxonomy" id="215803"/>
    <lineage>
        <taxon>Bacteria</taxon>
        <taxon>Pseudomonadati</taxon>
        <taxon>Myxococcota</taxon>
        <taxon>Polyangia</taxon>
        <taxon>Nannocystales</taxon>
        <taxon>Nannocystaceae</taxon>
        <taxon>Enhygromyxa</taxon>
    </lineage>
</organism>
<dbReference type="InterPro" id="IPR058031">
    <property type="entry name" value="AAA_lid_NorR"/>
</dbReference>
<dbReference type="OrthoDB" id="9802322at2"/>
<proteinExistence type="predicted"/>
<dbReference type="PANTHER" id="PTHR32071">
    <property type="entry name" value="TRANSCRIPTIONAL REGULATORY PROTEIN"/>
    <property type="match status" value="1"/>
</dbReference>
<gene>
    <name evidence="7" type="primary">vnfA_2</name>
    <name evidence="7" type="ORF">ENSA7_26950</name>
</gene>
<dbReference type="GO" id="GO:0005524">
    <property type="term" value="F:ATP binding"/>
    <property type="evidence" value="ECO:0007669"/>
    <property type="project" value="UniProtKB-KW"/>
</dbReference>
<dbReference type="SMART" id="SM00065">
    <property type="entry name" value="GAF"/>
    <property type="match status" value="1"/>
</dbReference>
<dbReference type="InterPro" id="IPR029016">
    <property type="entry name" value="GAF-like_dom_sf"/>
</dbReference>
<keyword evidence="1" id="KW-0547">Nucleotide-binding</keyword>
<dbReference type="Pfam" id="PF25601">
    <property type="entry name" value="AAA_lid_14"/>
    <property type="match status" value="1"/>
</dbReference>
<dbReference type="PROSITE" id="PS00675">
    <property type="entry name" value="SIGMA54_INTERACT_1"/>
    <property type="match status" value="1"/>
</dbReference>
<dbReference type="GO" id="GO:0006355">
    <property type="term" value="P:regulation of DNA-templated transcription"/>
    <property type="evidence" value="ECO:0007669"/>
    <property type="project" value="InterPro"/>
</dbReference>
<dbReference type="InterPro" id="IPR025944">
    <property type="entry name" value="Sigma_54_int_dom_CS"/>
</dbReference>
<dbReference type="GO" id="GO:0043565">
    <property type="term" value="F:sequence-specific DNA binding"/>
    <property type="evidence" value="ECO:0007669"/>
    <property type="project" value="InterPro"/>
</dbReference>
<dbReference type="PROSITE" id="PS00676">
    <property type="entry name" value="SIGMA54_INTERACT_2"/>
    <property type="match status" value="1"/>
</dbReference>
<evidence type="ECO:0000256" key="5">
    <source>
        <dbReference type="ARBA" id="ARBA00023163"/>
    </source>
</evidence>
<dbReference type="PRINTS" id="PR01590">
    <property type="entry name" value="HTHFIS"/>
</dbReference>
<dbReference type="InterPro" id="IPR025943">
    <property type="entry name" value="Sigma_54_int_dom_ATP-bd_2"/>
</dbReference>
<evidence type="ECO:0000256" key="3">
    <source>
        <dbReference type="ARBA" id="ARBA00023015"/>
    </source>
</evidence>
<dbReference type="InterPro" id="IPR002197">
    <property type="entry name" value="HTH_Fis"/>
</dbReference>
<evidence type="ECO:0000256" key="2">
    <source>
        <dbReference type="ARBA" id="ARBA00022840"/>
    </source>
</evidence>
<evidence type="ECO:0000313" key="7">
    <source>
        <dbReference type="EMBL" id="PRQ07705.1"/>
    </source>
</evidence>
<dbReference type="Gene3D" id="3.30.450.40">
    <property type="match status" value="1"/>
</dbReference>
<sequence length="537" mass="58620">MTREPTSPRDSGSFSRPRAWANLGLVSGKDQRASALERDSVALAAAPFLTRGVELDALLVAVVDTIVDRLAAERGTLYLVDGRTRTLSSVVAHLPELERIRLDFGQGIAGTVASEGKVLSVSNPADDPRFDATFDRQTGFSTRSMLVMPIWDSRREVIGVLQLLNAARGRFDAEDEQNAIVLASQAGQVLEATSLYAELRARGPVSLDLTEQPRPGPSYTFNQIVGESAAMQAVYAVVRKAAGTDATVLINGESGTGKELIARAVHVNSPRRGQPFVKLDCTTLPEALIENELFGHERGAFTGADRSTRGKVEAASGGSLFIDEIGELPLALQAKLLRVLQDHEFERVGGTQTIHADIRVICATHRDLLAMIDRGEFREDLYYRIRVVPILLPPLRERGRQDLLRLVEHFVDRYARRHHRAIRQVSPAALERLLSHDFPGNIRELENCIESAVVLCDDATIEADDLPLAVRPRMGSRNSAPVGDGPRLGDPEVSLATLERAHIDAVLDACDGNQSEAARRLGIGRNTLARKLDRGAE</sequence>
<evidence type="ECO:0000256" key="4">
    <source>
        <dbReference type="ARBA" id="ARBA00023125"/>
    </source>
</evidence>
<dbReference type="Proteomes" id="UP000238823">
    <property type="component" value="Unassembled WGS sequence"/>
</dbReference>
<keyword evidence="3" id="KW-0805">Transcription regulation</keyword>
<dbReference type="FunFam" id="3.40.50.300:FF:000006">
    <property type="entry name" value="DNA-binding transcriptional regulator NtrC"/>
    <property type="match status" value="1"/>
</dbReference>
<evidence type="ECO:0000256" key="1">
    <source>
        <dbReference type="ARBA" id="ARBA00022741"/>
    </source>
</evidence>
<dbReference type="EMBL" id="PVNL01000051">
    <property type="protein sequence ID" value="PRQ07705.1"/>
    <property type="molecule type" value="Genomic_DNA"/>
</dbReference>
<dbReference type="Gene3D" id="3.40.50.300">
    <property type="entry name" value="P-loop containing nucleotide triphosphate hydrolases"/>
    <property type="match status" value="1"/>
</dbReference>
<dbReference type="SUPFAM" id="SSF55781">
    <property type="entry name" value="GAF domain-like"/>
    <property type="match status" value="1"/>
</dbReference>
<dbReference type="PROSITE" id="PS00688">
    <property type="entry name" value="SIGMA54_INTERACT_3"/>
    <property type="match status" value="1"/>
</dbReference>
<dbReference type="CDD" id="cd00009">
    <property type="entry name" value="AAA"/>
    <property type="match status" value="1"/>
</dbReference>
<evidence type="ECO:0000259" key="6">
    <source>
        <dbReference type="PROSITE" id="PS50045"/>
    </source>
</evidence>
<dbReference type="SMART" id="SM00382">
    <property type="entry name" value="AAA"/>
    <property type="match status" value="1"/>
</dbReference>
<dbReference type="Pfam" id="PF02954">
    <property type="entry name" value="HTH_8"/>
    <property type="match status" value="1"/>
</dbReference>
<keyword evidence="2" id="KW-0067">ATP-binding</keyword>
<name>A0A2S9YRI7_9BACT</name>
<dbReference type="SUPFAM" id="SSF46689">
    <property type="entry name" value="Homeodomain-like"/>
    <property type="match status" value="1"/>
</dbReference>
<dbReference type="InterPro" id="IPR027417">
    <property type="entry name" value="P-loop_NTPase"/>
</dbReference>
<dbReference type="Gene3D" id="1.10.10.60">
    <property type="entry name" value="Homeodomain-like"/>
    <property type="match status" value="1"/>
</dbReference>
<dbReference type="Gene3D" id="1.10.8.60">
    <property type="match status" value="1"/>
</dbReference>
<dbReference type="Pfam" id="PF00158">
    <property type="entry name" value="Sigma54_activat"/>
    <property type="match status" value="1"/>
</dbReference>
<comment type="caution">
    <text evidence="7">The sequence shown here is derived from an EMBL/GenBank/DDBJ whole genome shotgun (WGS) entry which is preliminary data.</text>
</comment>
<dbReference type="InterPro" id="IPR009057">
    <property type="entry name" value="Homeodomain-like_sf"/>
</dbReference>